<dbReference type="AlphaFoldDB" id="A0A3E2HM14"/>
<protein>
    <recommendedName>
        <fullName evidence="5">FAR1 domain-containing protein</fullName>
    </recommendedName>
</protein>
<feature type="region of interest" description="Disordered" evidence="2">
    <location>
        <begin position="56"/>
        <end position="76"/>
    </location>
</feature>
<sequence length="192" mass="21304">MTSPCGLAPPEDLYPDLPSLYTSIQAFACVNGYAFATRTTNAKRVLYTCDRAGSYRPTGRRSEAHSSRQRQSSSKRCGCNMRVIAKPEDDKWRLTVIEATYNHNASSAIAYPVHRVATLSAQLCIEIVSNACVGIKNNQILSSLSIQHPEILFTSSDITNITQAERLKDLGGRIPIQWLLWKLKLLAIHLPS</sequence>
<evidence type="ECO:0000256" key="2">
    <source>
        <dbReference type="SAM" id="MobiDB-lite"/>
    </source>
</evidence>
<dbReference type="InterPro" id="IPR010061">
    <property type="entry name" value="MeMal-semiAld_DH"/>
</dbReference>
<name>A0A3E2HM14_SCYLI</name>
<keyword evidence="4" id="KW-1185">Reference proteome</keyword>
<evidence type="ECO:0000256" key="1">
    <source>
        <dbReference type="ARBA" id="ARBA00009986"/>
    </source>
</evidence>
<gene>
    <name evidence="3" type="ORF">B7463_g1941</name>
</gene>
<dbReference type="PANTHER" id="PTHR43866">
    <property type="entry name" value="MALONATE-SEMIALDEHYDE DEHYDROGENASE"/>
    <property type="match status" value="1"/>
</dbReference>
<comment type="caution">
    <text evidence="3">The sequence shown here is derived from an EMBL/GenBank/DDBJ whole genome shotgun (WGS) entry which is preliminary data.</text>
</comment>
<evidence type="ECO:0000313" key="3">
    <source>
        <dbReference type="EMBL" id="RFU34438.1"/>
    </source>
</evidence>
<dbReference type="OrthoDB" id="3356549at2759"/>
<dbReference type="GO" id="GO:0006574">
    <property type="term" value="P:L-valine catabolic process"/>
    <property type="evidence" value="ECO:0007669"/>
    <property type="project" value="TreeGrafter"/>
</dbReference>
<feature type="non-terminal residue" evidence="3">
    <location>
        <position position="1"/>
    </location>
</feature>
<reference evidence="3 4" key="1">
    <citation type="submission" date="2018-05" db="EMBL/GenBank/DDBJ databases">
        <title>Draft genome sequence of Scytalidium lignicola DSM 105466, a ubiquitous saprotrophic fungus.</title>
        <authorList>
            <person name="Buettner E."/>
            <person name="Gebauer A.M."/>
            <person name="Hofrichter M."/>
            <person name="Liers C."/>
            <person name="Kellner H."/>
        </authorList>
    </citation>
    <scope>NUCLEOTIDE SEQUENCE [LARGE SCALE GENOMIC DNA]</scope>
    <source>
        <strain evidence="3 4">DSM 105466</strain>
    </source>
</reference>
<evidence type="ECO:0000313" key="4">
    <source>
        <dbReference type="Proteomes" id="UP000258309"/>
    </source>
</evidence>
<dbReference type="STRING" id="5539.A0A3E2HM14"/>
<dbReference type="PANTHER" id="PTHR43866:SF3">
    <property type="entry name" value="METHYLMALONATE-SEMIALDEHYDE DEHYDROGENASE [ACYLATING], MITOCHONDRIAL"/>
    <property type="match status" value="1"/>
</dbReference>
<accession>A0A3E2HM14</accession>
<feature type="non-terminal residue" evidence="3">
    <location>
        <position position="192"/>
    </location>
</feature>
<dbReference type="GO" id="GO:0004491">
    <property type="term" value="F:methylmalonate-semialdehyde dehydrogenase (acylating, NAD) activity"/>
    <property type="evidence" value="ECO:0007669"/>
    <property type="project" value="InterPro"/>
</dbReference>
<organism evidence="3 4">
    <name type="scientific">Scytalidium lignicola</name>
    <name type="common">Hyphomycete</name>
    <dbReference type="NCBI Taxonomy" id="5539"/>
    <lineage>
        <taxon>Eukaryota</taxon>
        <taxon>Fungi</taxon>
        <taxon>Dikarya</taxon>
        <taxon>Ascomycota</taxon>
        <taxon>Pezizomycotina</taxon>
        <taxon>Leotiomycetes</taxon>
        <taxon>Leotiomycetes incertae sedis</taxon>
        <taxon>Scytalidium</taxon>
    </lineage>
</organism>
<dbReference type="EMBL" id="NCSJ02000021">
    <property type="protein sequence ID" value="RFU34438.1"/>
    <property type="molecule type" value="Genomic_DNA"/>
</dbReference>
<dbReference type="Proteomes" id="UP000258309">
    <property type="component" value="Unassembled WGS sequence"/>
</dbReference>
<evidence type="ECO:0008006" key="5">
    <source>
        <dbReference type="Google" id="ProtNLM"/>
    </source>
</evidence>
<comment type="similarity">
    <text evidence="1">Belongs to the aldehyde dehydrogenase family.</text>
</comment>
<dbReference type="GO" id="GO:0006210">
    <property type="term" value="P:thymine catabolic process"/>
    <property type="evidence" value="ECO:0007669"/>
    <property type="project" value="TreeGrafter"/>
</dbReference>
<proteinExistence type="inferred from homology"/>